<protein>
    <recommendedName>
        <fullName evidence="3">Lipoprotein</fullName>
    </recommendedName>
</protein>
<sequence length="78" mass="8149">MAPLVYVMAILGCGDDGATCTRERVAPASYQSIAECQAAMPLMLAQNTDLSFPVISASCERGGRFVVDNGKPTKPKAG</sequence>
<organism evidence="1 2">
    <name type="scientific">Sphingomonas hankookensis</name>
    <dbReference type="NCBI Taxonomy" id="563996"/>
    <lineage>
        <taxon>Bacteria</taxon>
        <taxon>Pseudomonadati</taxon>
        <taxon>Pseudomonadota</taxon>
        <taxon>Alphaproteobacteria</taxon>
        <taxon>Sphingomonadales</taxon>
        <taxon>Sphingomonadaceae</taxon>
        <taxon>Sphingomonas</taxon>
    </lineage>
</organism>
<keyword evidence="2" id="KW-1185">Reference proteome</keyword>
<dbReference type="Proteomes" id="UP000076609">
    <property type="component" value="Unassembled WGS sequence"/>
</dbReference>
<comment type="caution">
    <text evidence="1">The sequence shown here is derived from an EMBL/GenBank/DDBJ whole genome shotgun (WGS) entry which is preliminary data.</text>
</comment>
<evidence type="ECO:0008006" key="3">
    <source>
        <dbReference type="Google" id="ProtNLM"/>
    </source>
</evidence>
<reference evidence="2" key="1">
    <citation type="submission" date="2016-01" db="EMBL/GenBank/DDBJ databases">
        <title>Draft genome of Chromobacterium sp. F49.</title>
        <authorList>
            <person name="Hong K.W."/>
        </authorList>
    </citation>
    <scope>NUCLEOTIDE SEQUENCE [LARGE SCALE GENOMIC DNA]</scope>
    <source>
        <strain evidence="2">CN3</strain>
    </source>
</reference>
<evidence type="ECO:0000313" key="1">
    <source>
        <dbReference type="EMBL" id="KZE17734.1"/>
    </source>
</evidence>
<gene>
    <name evidence="1" type="ORF">AVT10_10425</name>
</gene>
<dbReference type="RefSeq" id="WP_066688762.1">
    <property type="nucleotide sequence ID" value="NZ_CP117025.1"/>
</dbReference>
<proteinExistence type="predicted"/>
<name>A0ABR5YF63_9SPHN</name>
<accession>A0ABR5YF63</accession>
<dbReference type="EMBL" id="LQQO01000005">
    <property type="protein sequence ID" value="KZE17734.1"/>
    <property type="molecule type" value="Genomic_DNA"/>
</dbReference>
<evidence type="ECO:0000313" key="2">
    <source>
        <dbReference type="Proteomes" id="UP000076609"/>
    </source>
</evidence>